<dbReference type="EMBL" id="JYDP01000583">
    <property type="protein sequence ID" value="KRZ00090.1"/>
    <property type="molecule type" value="Genomic_DNA"/>
</dbReference>
<gene>
    <name evidence="1" type="ORF">T11_18410</name>
</gene>
<protein>
    <submittedName>
        <fullName evidence="1">Uncharacterized protein</fullName>
    </submittedName>
</protein>
<reference evidence="1 2" key="1">
    <citation type="submission" date="2015-01" db="EMBL/GenBank/DDBJ databases">
        <title>Evolution of Trichinella species and genotypes.</title>
        <authorList>
            <person name="Korhonen P.K."/>
            <person name="Edoardo P."/>
            <person name="Giuseppe L.R."/>
            <person name="Gasser R.B."/>
        </authorList>
    </citation>
    <scope>NUCLEOTIDE SEQUENCE [LARGE SCALE GENOMIC DNA]</scope>
    <source>
        <strain evidence="1">ISS1029</strain>
    </source>
</reference>
<evidence type="ECO:0000313" key="2">
    <source>
        <dbReference type="Proteomes" id="UP000055024"/>
    </source>
</evidence>
<evidence type="ECO:0000313" key="1">
    <source>
        <dbReference type="EMBL" id="KRZ00090.1"/>
    </source>
</evidence>
<name>A0A0V1GPR6_9BILA</name>
<dbReference type="Proteomes" id="UP000055024">
    <property type="component" value="Unassembled WGS sequence"/>
</dbReference>
<keyword evidence="2" id="KW-1185">Reference proteome</keyword>
<comment type="caution">
    <text evidence="1">The sequence shown here is derived from an EMBL/GenBank/DDBJ whole genome shotgun (WGS) entry which is preliminary data.</text>
</comment>
<accession>A0A0V1GPR6</accession>
<proteinExistence type="predicted"/>
<organism evidence="1 2">
    <name type="scientific">Trichinella zimbabwensis</name>
    <dbReference type="NCBI Taxonomy" id="268475"/>
    <lineage>
        <taxon>Eukaryota</taxon>
        <taxon>Metazoa</taxon>
        <taxon>Ecdysozoa</taxon>
        <taxon>Nematoda</taxon>
        <taxon>Enoplea</taxon>
        <taxon>Dorylaimia</taxon>
        <taxon>Trichinellida</taxon>
        <taxon>Trichinellidae</taxon>
        <taxon>Trichinella</taxon>
    </lineage>
</organism>
<sequence>MPFHVNHILFHCSGTIEDSPESRRSKKFTKRIKNNQEELLEVKTNITCCSDIAMLPGDVAVSDILSFSTQRHSHLHAKFNFSNLEC</sequence>
<dbReference type="AlphaFoldDB" id="A0A0V1GPR6"/>